<dbReference type="EMBL" id="CAIX01001050">
    <property type="protein sequence ID" value="CCI11449.1"/>
    <property type="molecule type" value="Genomic_DNA"/>
</dbReference>
<dbReference type="InParanoid" id="A0A024FXS2"/>
<dbReference type="InterPro" id="IPR052997">
    <property type="entry name" value="RRT15-like"/>
</dbReference>
<accession>A0A024FXS2</accession>
<dbReference type="PANTHER" id="PTHR33047">
    <property type="entry name" value="PROTEIN TAR1"/>
    <property type="match status" value="1"/>
</dbReference>
<organism evidence="1 2">
    <name type="scientific">Albugo candida</name>
    <dbReference type="NCBI Taxonomy" id="65357"/>
    <lineage>
        <taxon>Eukaryota</taxon>
        <taxon>Sar</taxon>
        <taxon>Stramenopiles</taxon>
        <taxon>Oomycota</taxon>
        <taxon>Peronosporomycetes</taxon>
        <taxon>Albuginales</taxon>
        <taxon>Albuginaceae</taxon>
        <taxon>Albugo</taxon>
    </lineage>
</organism>
<name>A0A024FXS2_9STRA</name>
<dbReference type="STRING" id="65357.A0A024FXS2"/>
<gene>
    <name evidence="1" type="ORF">BN9_129310</name>
</gene>
<keyword evidence="2" id="KW-1185">Reference proteome</keyword>
<evidence type="ECO:0008006" key="3">
    <source>
        <dbReference type="Google" id="ProtNLM"/>
    </source>
</evidence>
<evidence type="ECO:0000313" key="1">
    <source>
        <dbReference type="EMBL" id="CCI11449.1"/>
    </source>
</evidence>
<comment type="caution">
    <text evidence="1">The sequence shown here is derived from an EMBL/GenBank/DDBJ whole genome shotgun (WGS) entry which is preliminary data.</text>
</comment>
<dbReference type="PANTHER" id="PTHR33047:SF8">
    <property type="entry name" value="REGULATOR OF RDNA TRANSCRIPTION PROTEIN 15"/>
    <property type="match status" value="1"/>
</dbReference>
<proteinExistence type="predicted"/>
<dbReference type="OrthoDB" id="35701at2759"/>
<evidence type="ECO:0000313" key="2">
    <source>
        <dbReference type="Proteomes" id="UP000053237"/>
    </source>
</evidence>
<dbReference type="Proteomes" id="UP000053237">
    <property type="component" value="Unassembled WGS sequence"/>
</dbReference>
<protein>
    <recommendedName>
        <fullName evidence="3">Senescence-associated protein</fullName>
    </recommendedName>
</protein>
<reference evidence="1 2" key="1">
    <citation type="submission" date="2012-05" db="EMBL/GenBank/DDBJ databases">
        <title>Recombination and specialization in a pathogen metapopulation.</title>
        <authorList>
            <person name="Gardiner A."/>
            <person name="Kemen E."/>
            <person name="Schultz-Larsen T."/>
            <person name="MacLean D."/>
            <person name="Van Oosterhout C."/>
            <person name="Jones J.D.G."/>
        </authorList>
    </citation>
    <scope>NUCLEOTIDE SEQUENCE [LARGE SCALE GENOMIC DNA]</scope>
    <source>
        <strain evidence="1 2">Ac Nc2</strain>
    </source>
</reference>
<dbReference type="AlphaFoldDB" id="A0A024FXS2"/>
<sequence length="432" mass="48257">MDAWLPQASYPCGNFSGTSSLKFKRTKGSIGHAFTVCIHTENQNQVSFYPFVLHEISVLIELTLGHLCSVLTDVPPQPNSPLSNLLSSAQVPFLALNSLIGPTSRLRPDFNSSQPSQLLPQPHSSVPSFGVSEVDRSQVTLSTGLIVPPASSFQFSTGSLPAVRERLTLLFSPTLPDRTFHVHLWDNTFRLYNVSSLDPSSITFPWIDSQDSLTNYTTSLESTLRPVPYRLSGFFRIDSAASSVSTLRLLPYRLCSFLRIDFTASSLSTLRLLRLDFTTSSVSTLQLLPCRLYGFFSIDFTASSVSTLRLLPYRLYGFFRIHFKASSVSTLRIQPIVLNSTWNTPPSLRVDSPQASAYSPRSVHSTSLDTFSFVSHTLLVLYLVVSSRNTPYRLRLLDLPYFLYSTQGQHIEHSILWGLGLTLEKSRLSRQL</sequence>